<gene>
    <name evidence="8" type="ORF">Q9L58_006374</name>
</gene>
<dbReference type="PANTHER" id="PTHR11785:SF382">
    <property type="entry name" value="LOW-AFFINITY METHIONINE PERMEASE"/>
    <property type="match status" value="1"/>
</dbReference>
<keyword evidence="2 6" id="KW-0812">Transmembrane</keyword>
<evidence type="ECO:0000256" key="3">
    <source>
        <dbReference type="ARBA" id="ARBA00022989"/>
    </source>
</evidence>
<evidence type="ECO:0000313" key="8">
    <source>
        <dbReference type="EMBL" id="KAL0634709.1"/>
    </source>
</evidence>
<feature type="transmembrane region" description="Helical" evidence="6">
    <location>
        <begin position="88"/>
        <end position="109"/>
    </location>
</feature>
<keyword evidence="3 6" id="KW-1133">Transmembrane helix</keyword>
<accession>A0ABR3GFJ1</accession>
<keyword evidence="7" id="KW-0732">Signal</keyword>
<feature type="transmembrane region" description="Helical" evidence="6">
    <location>
        <begin position="317"/>
        <end position="337"/>
    </location>
</feature>
<sequence>MIKCCLLLAFIGAGFAFSAGAGKVPKPSPSNFNPAISFDGHIEGGAGGKVYGYSQSLLLVIFAYSGYENANYILGEIDQPKRIFKWASMLSLSFVTLLYMLTNIAYFLVLGKDDFKNQGTQLALQYARNIFGTNFEVRNVVAGFIAFSSFGNIIVVTFVSARVKQEIAKEGVLPWSRIIASDMQTPFSWLRSKLRSTKASKSDEENTPIAALFLHWLFSFILIVSPNIKDTYNVLLLLHSYGLQALVGFFLGIGLVHLYLKPGSTWGTKSGFRPIGGWLWAAFFALVNLFLIIVPWIPPPSETVQFHQLIFQSTQFYVYPTVAVSLMGFGVIYWFAFAKIYPRIIKKELKVNRVPIIQQGVQIYEAVFFNWVIPGGVLVTEEAPNDPPDRTEEFGNQPRDQQAGSFKEIESSGS</sequence>
<evidence type="ECO:0000256" key="6">
    <source>
        <dbReference type="SAM" id="Phobius"/>
    </source>
</evidence>
<organism evidence="8 9">
    <name type="scientific">Discina gigas</name>
    <dbReference type="NCBI Taxonomy" id="1032678"/>
    <lineage>
        <taxon>Eukaryota</taxon>
        <taxon>Fungi</taxon>
        <taxon>Dikarya</taxon>
        <taxon>Ascomycota</taxon>
        <taxon>Pezizomycotina</taxon>
        <taxon>Pezizomycetes</taxon>
        <taxon>Pezizales</taxon>
        <taxon>Discinaceae</taxon>
        <taxon>Discina</taxon>
    </lineage>
</organism>
<dbReference type="Pfam" id="PF13520">
    <property type="entry name" value="AA_permease_2"/>
    <property type="match status" value="1"/>
</dbReference>
<evidence type="ECO:0000313" key="9">
    <source>
        <dbReference type="Proteomes" id="UP001447188"/>
    </source>
</evidence>
<evidence type="ECO:0000256" key="4">
    <source>
        <dbReference type="ARBA" id="ARBA00023136"/>
    </source>
</evidence>
<feature type="transmembrane region" description="Helical" evidence="6">
    <location>
        <begin position="234"/>
        <end position="256"/>
    </location>
</feature>
<feature type="chain" id="PRO_5046145444" description="Amino acid transporter" evidence="7">
    <location>
        <begin position="17"/>
        <end position="414"/>
    </location>
</feature>
<dbReference type="PIRSF" id="PIRSF006060">
    <property type="entry name" value="AA_transporter"/>
    <property type="match status" value="1"/>
</dbReference>
<dbReference type="Gene3D" id="1.20.1740.10">
    <property type="entry name" value="Amino acid/polyamine transporter I"/>
    <property type="match status" value="1"/>
</dbReference>
<dbReference type="EMBL" id="JBBBZM010000087">
    <property type="protein sequence ID" value="KAL0634709.1"/>
    <property type="molecule type" value="Genomic_DNA"/>
</dbReference>
<dbReference type="InterPro" id="IPR050598">
    <property type="entry name" value="AminoAcid_Transporter"/>
</dbReference>
<keyword evidence="9" id="KW-1185">Reference proteome</keyword>
<dbReference type="Proteomes" id="UP001447188">
    <property type="component" value="Unassembled WGS sequence"/>
</dbReference>
<evidence type="ECO:0000256" key="7">
    <source>
        <dbReference type="SAM" id="SignalP"/>
    </source>
</evidence>
<proteinExistence type="predicted"/>
<feature type="transmembrane region" description="Helical" evidence="6">
    <location>
        <begin position="50"/>
        <end position="67"/>
    </location>
</feature>
<evidence type="ECO:0000256" key="1">
    <source>
        <dbReference type="ARBA" id="ARBA00004141"/>
    </source>
</evidence>
<feature type="transmembrane region" description="Helical" evidence="6">
    <location>
        <begin position="277"/>
        <end position="297"/>
    </location>
</feature>
<dbReference type="InterPro" id="IPR002293">
    <property type="entry name" value="AA/rel_permease1"/>
</dbReference>
<comment type="subcellular location">
    <subcellularLocation>
        <location evidence="1">Membrane</location>
        <topology evidence="1">Multi-pass membrane protein</topology>
    </subcellularLocation>
</comment>
<dbReference type="PANTHER" id="PTHR11785">
    <property type="entry name" value="AMINO ACID TRANSPORTER"/>
    <property type="match status" value="1"/>
</dbReference>
<evidence type="ECO:0000256" key="5">
    <source>
        <dbReference type="SAM" id="MobiDB-lite"/>
    </source>
</evidence>
<feature type="signal peptide" evidence="7">
    <location>
        <begin position="1"/>
        <end position="16"/>
    </location>
</feature>
<evidence type="ECO:0000256" key="2">
    <source>
        <dbReference type="ARBA" id="ARBA00022692"/>
    </source>
</evidence>
<feature type="region of interest" description="Disordered" evidence="5">
    <location>
        <begin position="382"/>
        <end position="414"/>
    </location>
</feature>
<comment type="caution">
    <text evidence="8">The sequence shown here is derived from an EMBL/GenBank/DDBJ whole genome shotgun (WGS) entry which is preliminary data.</text>
</comment>
<protein>
    <recommendedName>
        <fullName evidence="10">Amino acid transporter</fullName>
    </recommendedName>
</protein>
<name>A0ABR3GFJ1_9PEZI</name>
<reference evidence="8 9" key="1">
    <citation type="submission" date="2024-02" db="EMBL/GenBank/DDBJ databases">
        <title>Discinaceae phylogenomics.</title>
        <authorList>
            <person name="Dirks A.C."/>
            <person name="James T.Y."/>
        </authorList>
    </citation>
    <scope>NUCLEOTIDE SEQUENCE [LARGE SCALE GENOMIC DNA]</scope>
    <source>
        <strain evidence="8 9">ACD0624</strain>
    </source>
</reference>
<keyword evidence="4 6" id="KW-0472">Membrane</keyword>
<feature type="transmembrane region" description="Helical" evidence="6">
    <location>
        <begin position="140"/>
        <end position="159"/>
    </location>
</feature>
<feature type="transmembrane region" description="Helical" evidence="6">
    <location>
        <begin position="209"/>
        <end position="228"/>
    </location>
</feature>
<evidence type="ECO:0008006" key="10">
    <source>
        <dbReference type="Google" id="ProtNLM"/>
    </source>
</evidence>